<evidence type="ECO:0000313" key="3">
    <source>
        <dbReference type="Proteomes" id="UP001240250"/>
    </source>
</evidence>
<accession>A0ABU0GKA5</accession>
<dbReference type="Pfam" id="PF14279">
    <property type="entry name" value="HNH_5"/>
    <property type="match status" value="1"/>
</dbReference>
<evidence type="ECO:0000259" key="1">
    <source>
        <dbReference type="SMART" id="SM00507"/>
    </source>
</evidence>
<keyword evidence="3" id="KW-1185">Reference proteome</keyword>
<name>A0ABU0GKA5_9CELL</name>
<keyword evidence="2" id="KW-0378">Hydrolase</keyword>
<dbReference type="EMBL" id="JAUSVM010000001">
    <property type="protein sequence ID" value="MDQ0424987.1"/>
    <property type="molecule type" value="Genomic_DNA"/>
</dbReference>
<protein>
    <submittedName>
        <fullName evidence="2">5-methylcytosine-specific restriction endonuclease McrA</fullName>
    </submittedName>
</protein>
<dbReference type="Proteomes" id="UP001240250">
    <property type="component" value="Unassembled WGS sequence"/>
</dbReference>
<gene>
    <name evidence="2" type="ORF">JO380_001368</name>
</gene>
<dbReference type="Gene3D" id="1.10.30.50">
    <property type="match status" value="1"/>
</dbReference>
<dbReference type="SMART" id="SM00507">
    <property type="entry name" value="HNHc"/>
    <property type="match status" value="1"/>
</dbReference>
<feature type="domain" description="HNH nuclease" evidence="1">
    <location>
        <begin position="28"/>
        <end position="78"/>
    </location>
</feature>
<keyword evidence="2" id="KW-0255">Endonuclease</keyword>
<dbReference type="GO" id="GO:0004519">
    <property type="term" value="F:endonuclease activity"/>
    <property type="evidence" value="ECO:0007669"/>
    <property type="project" value="UniProtKB-KW"/>
</dbReference>
<dbReference type="InterPro" id="IPR029471">
    <property type="entry name" value="HNH_5"/>
</dbReference>
<keyword evidence="2" id="KW-0540">Nuclease</keyword>
<comment type="caution">
    <text evidence="2">The sequence shown here is derived from an EMBL/GenBank/DDBJ whole genome shotgun (WGS) entry which is preliminary data.</text>
</comment>
<proteinExistence type="predicted"/>
<organism evidence="2 3">
    <name type="scientific">Cellulomonas iranensis</name>
    <dbReference type="NCBI Taxonomy" id="76862"/>
    <lineage>
        <taxon>Bacteria</taxon>
        <taxon>Bacillati</taxon>
        <taxon>Actinomycetota</taxon>
        <taxon>Actinomycetes</taxon>
        <taxon>Micrococcales</taxon>
        <taxon>Cellulomonadaceae</taxon>
        <taxon>Cellulomonas</taxon>
    </lineage>
</organism>
<reference evidence="2 3" key="1">
    <citation type="submission" date="2023-07" db="EMBL/GenBank/DDBJ databases">
        <title>Sequencing the genomes of 1000 actinobacteria strains.</title>
        <authorList>
            <person name="Klenk H.-P."/>
        </authorList>
    </citation>
    <scope>NUCLEOTIDE SEQUENCE [LARGE SCALE GENOMIC DNA]</scope>
    <source>
        <strain evidence="2 3">DSM 14785</strain>
    </source>
</reference>
<dbReference type="CDD" id="cd00085">
    <property type="entry name" value="HNHc"/>
    <property type="match status" value="1"/>
</dbReference>
<dbReference type="InterPro" id="IPR003615">
    <property type="entry name" value="HNH_nuc"/>
</dbReference>
<dbReference type="RefSeq" id="WP_070318550.1">
    <property type="nucleotide sequence ID" value="NZ_JAUSVM010000001.1"/>
</dbReference>
<evidence type="ECO:0000313" key="2">
    <source>
        <dbReference type="EMBL" id="MDQ0424987.1"/>
    </source>
</evidence>
<sequence>MARPTRRVQVARRRRRRLARVDNDLTDLEWGALRDAWGGCAYCGAADRPLQRDCVLPISRGGRYTVDNVVPACGACNASKCNTEVVSWLRRKKLDERAFLLRHATIRRALGAPASAEVPVPADVPVPTAVPVPAEVPVPATPSA</sequence>